<reference evidence="3 4" key="1">
    <citation type="journal article" date="2019" name="Sci. Rep.">
        <title>Nanopore sequencing improves the draft genome of the human pathogenic amoeba Naegleria fowleri.</title>
        <authorList>
            <person name="Liechti N."/>
            <person name="Schurch N."/>
            <person name="Bruggmann R."/>
            <person name="Wittwer M."/>
        </authorList>
    </citation>
    <scope>NUCLEOTIDE SEQUENCE [LARGE SCALE GENOMIC DNA]</scope>
    <source>
        <strain evidence="3 4">ATCC 30894</strain>
    </source>
</reference>
<evidence type="ECO:0000313" key="4">
    <source>
        <dbReference type="Proteomes" id="UP000444721"/>
    </source>
</evidence>
<feature type="transmembrane region" description="Helical" evidence="1">
    <location>
        <begin position="278"/>
        <end position="299"/>
    </location>
</feature>
<keyword evidence="2" id="KW-0732">Signal</keyword>
<evidence type="ECO:0000256" key="2">
    <source>
        <dbReference type="SAM" id="SignalP"/>
    </source>
</evidence>
<dbReference type="EMBL" id="VFQX01000048">
    <property type="protein sequence ID" value="KAF0975225.1"/>
    <property type="molecule type" value="Genomic_DNA"/>
</dbReference>
<keyword evidence="1" id="KW-0472">Membrane</keyword>
<proteinExistence type="predicted"/>
<feature type="transmembrane region" description="Helical" evidence="1">
    <location>
        <begin position="740"/>
        <end position="760"/>
    </location>
</feature>
<evidence type="ECO:0000256" key="1">
    <source>
        <dbReference type="SAM" id="Phobius"/>
    </source>
</evidence>
<feature type="transmembrane region" description="Helical" evidence="1">
    <location>
        <begin position="617"/>
        <end position="645"/>
    </location>
</feature>
<organism evidence="3 4">
    <name type="scientific">Naegleria fowleri</name>
    <name type="common">Brain eating amoeba</name>
    <dbReference type="NCBI Taxonomy" id="5763"/>
    <lineage>
        <taxon>Eukaryota</taxon>
        <taxon>Discoba</taxon>
        <taxon>Heterolobosea</taxon>
        <taxon>Tetramitia</taxon>
        <taxon>Eutetramitia</taxon>
        <taxon>Vahlkampfiidae</taxon>
        <taxon>Naegleria</taxon>
    </lineage>
</organism>
<dbReference type="Proteomes" id="UP000444721">
    <property type="component" value="Unassembled WGS sequence"/>
</dbReference>
<feature type="transmembrane region" description="Helical" evidence="1">
    <location>
        <begin position="529"/>
        <end position="555"/>
    </location>
</feature>
<dbReference type="VEuPathDB" id="AmoebaDB:FDP41_005978"/>
<evidence type="ECO:0000313" key="3">
    <source>
        <dbReference type="EMBL" id="KAF0975225.1"/>
    </source>
</evidence>
<dbReference type="VEuPathDB" id="AmoebaDB:NfTy_043650"/>
<dbReference type="OrthoDB" id="10260015at2759"/>
<dbReference type="VEuPathDB" id="AmoebaDB:NfTy_042680"/>
<name>A0A6A5BNR8_NAEFO</name>
<feature type="chain" id="PRO_5025400719" description="TRP C-terminal domain-containing protein" evidence="2">
    <location>
        <begin position="16"/>
        <end position="871"/>
    </location>
</feature>
<keyword evidence="1" id="KW-0812">Transmembrane</keyword>
<keyword evidence="4" id="KW-1185">Reference proteome</keyword>
<comment type="caution">
    <text evidence="3">The sequence shown here is derived from an EMBL/GenBank/DDBJ whole genome shotgun (WGS) entry which is preliminary data.</text>
</comment>
<protein>
    <recommendedName>
        <fullName evidence="5">TRP C-terminal domain-containing protein</fullName>
    </recommendedName>
</protein>
<dbReference type="VEuPathDB" id="AmoebaDB:NF0008130"/>
<feature type="transmembrane region" description="Helical" evidence="1">
    <location>
        <begin position="665"/>
        <end position="684"/>
    </location>
</feature>
<feature type="signal peptide" evidence="2">
    <location>
        <begin position="1"/>
        <end position="15"/>
    </location>
</feature>
<sequence length="871" mass="100057">MIVTITLLSSTTILAQNTLPNTGLWKGCKQIKIEVEQETAVSCTSIQTYNESTIAFRYEKSVPFTLYYTFFDTKLYEVCDAKSVSALFKKYSIDSCLSLYCNNFPRLSNSSITYLNRTYGISNPRDKQTAVGEFAWMMNYCQYCQRDDFVEFHTQLAIAANTTTCFQYVHDDFCNYNQPVPDGSFYQPLIHGESLLEGKTLNPWICFCGDSRFGFKCDYFSTNFIPFTFQAYPIIAFVISGILAIVTVVCNVVPLCYRNYKKIRASVKHHFKTLKRAVYEEVFTLNWLIIFFVFSYFVFLTLENILGIPLNNVYDARIALGLWKGCKQIKIEVEQETAVSCTSIQTYNESTIAFRYEKSVPFTLYYTFFDTKLYEVCDAKSVSALFKKYSIDSCLSLYCNNFPRLSNSSITYLNRTYGISNPRDKQTAVGEFAWMMNYCQYCQRDDFVEFHTQLAIAANTTTCFQYVHDDFCNYNQPVPDGSFYQPLIHGESLLEGKTLNPWICFCGDSRFGFKCDYFSTNFIPFTFQAYPIIAFVISGILAIVTVVCNVVPLCYRNYKKIRASVKHHFKTLKRAVYEEVFTLNWLIIFFVFSYFVFLTLENILGIPLNNVYDARIALGYGFFRSLSLLWLIAALVTTLVMWVNLLLGSMRTTTDALVIHPGLKVLLVIVYLILLGMSILPFIYAADKSVAKIFNLVFFTLTAASAVLFTIFFVVFGAKLFFTLKVANNLSIFQIKFTKFVMFLVVTFTIVFIEMIFIIVEYGSHRVVFGLFYRSINFNTLDLTMCVLVSGIIYQMTSNVEFKQIYCPCMKDNTFKKYQDYISRKSGKFKKVNTEVEDIEEGSIASETQAGAAYSFVPSDESTSLARNNYH</sequence>
<dbReference type="GeneID" id="68113196"/>
<evidence type="ECO:0008006" key="5">
    <source>
        <dbReference type="Google" id="ProtNLM"/>
    </source>
</evidence>
<feature type="transmembrane region" description="Helical" evidence="1">
    <location>
        <begin position="772"/>
        <end position="794"/>
    </location>
</feature>
<feature type="transmembrane region" description="Helical" evidence="1">
    <location>
        <begin position="231"/>
        <end position="257"/>
    </location>
</feature>
<dbReference type="RefSeq" id="XP_044559938.1">
    <property type="nucleotide sequence ID" value="XM_044709561.1"/>
</dbReference>
<keyword evidence="1" id="KW-1133">Transmembrane helix</keyword>
<dbReference type="AlphaFoldDB" id="A0A6A5BNR8"/>
<feature type="transmembrane region" description="Helical" evidence="1">
    <location>
        <begin position="696"/>
        <end position="720"/>
    </location>
</feature>
<dbReference type="VEuPathDB" id="AmoebaDB:NF0101420"/>
<feature type="transmembrane region" description="Helical" evidence="1">
    <location>
        <begin position="576"/>
        <end position="597"/>
    </location>
</feature>
<accession>A0A6A5BNR8</accession>
<gene>
    <name evidence="3" type="ORF">FDP41_005978</name>
</gene>